<dbReference type="AlphaFoldDB" id="A0A8R1HP95"/>
<dbReference type="InterPro" id="IPR050281">
    <property type="entry name" value="Flavin_monoamine_oxidase"/>
</dbReference>
<organism evidence="2 3">
    <name type="scientific">Caenorhabditis japonica</name>
    <dbReference type="NCBI Taxonomy" id="281687"/>
    <lineage>
        <taxon>Eukaryota</taxon>
        <taxon>Metazoa</taxon>
        <taxon>Ecdysozoa</taxon>
        <taxon>Nematoda</taxon>
        <taxon>Chromadorea</taxon>
        <taxon>Rhabditida</taxon>
        <taxon>Rhabditina</taxon>
        <taxon>Rhabditomorpha</taxon>
        <taxon>Rhabditoidea</taxon>
        <taxon>Rhabditidae</taxon>
        <taxon>Peloderinae</taxon>
        <taxon>Caenorhabditis</taxon>
    </lineage>
</organism>
<protein>
    <submittedName>
        <fullName evidence="2">Amino_oxidase domain-containing protein</fullName>
    </submittedName>
</protein>
<keyword evidence="3" id="KW-1185">Reference proteome</keyword>
<sequence length="480" mass="54876">MVSKQNPHLKVAIIGAGLAGLRAAQCFEHANVDYIVYEGSDRVGGRVYPFAYKNGYLHYGAEYVNGTDNEIYQIVEKHDLLHKPESRTGDLWMLDEGTITVVDGKRVEGDKLQVWKDFVQNCNDALNEEANIRREWTRSVAEKIDTHLGTFLESYSHSNNWSENDSADLKKLCAVFKNYFQTEWSSPADELGMKNLYTWTDGTDVEDSAVLNEFGFQRILEEFKKPISNEKIRLNSKVVNIRYGDGDGVWITLENGEREFHEAVIVTCSLGYLKRYKKDLFSPPLQSHKDEAIARMGFGSNMKVFLEYEQAWWPQTTSTIIAVSENEEPDDKLKDNLMVFQPSSWAHNILVAWIAGCGPHEVAQRSDTELKTIIDEHLKKNLNGLFHVENSTRIFRHDWINDQFALGSYSYFTPEIENENENNDCIEVLGEPIMFNKRPVICFAGEHTDPEIYQTTIGAARSGYREAARITLHYTRAVAN</sequence>
<dbReference type="InterPro" id="IPR002937">
    <property type="entry name" value="Amino_oxidase"/>
</dbReference>
<dbReference type="SUPFAM" id="SSF51905">
    <property type="entry name" value="FAD/NAD(P)-binding domain"/>
    <property type="match status" value="1"/>
</dbReference>
<reference evidence="3" key="1">
    <citation type="submission" date="2010-08" db="EMBL/GenBank/DDBJ databases">
        <authorList>
            <consortium name="Caenorhabditis japonica Sequencing Consortium"/>
            <person name="Wilson R.K."/>
        </authorList>
    </citation>
    <scope>NUCLEOTIDE SEQUENCE [LARGE SCALE GENOMIC DNA]</scope>
    <source>
        <strain evidence="3">DF5081</strain>
    </source>
</reference>
<dbReference type="Pfam" id="PF01593">
    <property type="entry name" value="Amino_oxidase"/>
    <property type="match status" value="1"/>
</dbReference>
<dbReference type="Gene3D" id="3.50.50.60">
    <property type="entry name" value="FAD/NAD(P)-binding domain"/>
    <property type="match status" value="1"/>
</dbReference>
<reference evidence="2" key="2">
    <citation type="submission" date="2022-06" db="UniProtKB">
        <authorList>
            <consortium name="EnsemblMetazoa"/>
        </authorList>
    </citation>
    <scope>IDENTIFICATION</scope>
    <source>
        <strain evidence="2">DF5081</strain>
    </source>
</reference>
<proteinExistence type="predicted"/>
<evidence type="ECO:0000313" key="2">
    <source>
        <dbReference type="EnsemblMetazoa" id="CJA07731a.1"/>
    </source>
</evidence>
<dbReference type="SUPFAM" id="SSF54373">
    <property type="entry name" value="FAD-linked reductases, C-terminal domain"/>
    <property type="match status" value="1"/>
</dbReference>
<dbReference type="PANTHER" id="PTHR10742">
    <property type="entry name" value="FLAVIN MONOAMINE OXIDASE"/>
    <property type="match status" value="1"/>
</dbReference>
<evidence type="ECO:0000313" key="3">
    <source>
        <dbReference type="Proteomes" id="UP000005237"/>
    </source>
</evidence>
<dbReference type="PANTHER" id="PTHR10742:SF407">
    <property type="entry name" value="AMINE OXIDASE DOMAIN-CONTAINING PROTEIN"/>
    <property type="match status" value="1"/>
</dbReference>
<dbReference type="GO" id="GO:0046592">
    <property type="term" value="F:polyamine oxidase activity"/>
    <property type="evidence" value="ECO:0007669"/>
    <property type="project" value="TreeGrafter"/>
</dbReference>
<dbReference type="EnsemblMetazoa" id="CJA07731a.1">
    <property type="protein sequence ID" value="CJA07731a.1"/>
    <property type="gene ID" value="WBGene00126935"/>
</dbReference>
<feature type="domain" description="Amine oxidase" evidence="1">
    <location>
        <begin position="18"/>
        <end position="470"/>
    </location>
</feature>
<dbReference type="InterPro" id="IPR036188">
    <property type="entry name" value="FAD/NAD-bd_sf"/>
</dbReference>
<evidence type="ECO:0000259" key="1">
    <source>
        <dbReference type="Pfam" id="PF01593"/>
    </source>
</evidence>
<accession>A0A8R1HP95</accession>
<name>A0A8R1HP95_CAEJA</name>
<dbReference type="Proteomes" id="UP000005237">
    <property type="component" value="Unassembled WGS sequence"/>
</dbReference>
<dbReference type="Gene3D" id="3.90.660.10">
    <property type="match status" value="1"/>
</dbReference>